<sequence length="73" mass="7786">MDKYVLLLLIAIASAFAGWFLAFGVIDPDSSLLRAGLLVGVSMFTYGLLILLVRKLGLIKVAGLDAMESVEDA</sequence>
<evidence type="ECO:0000256" key="1">
    <source>
        <dbReference type="SAM" id="Phobius"/>
    </source>
</evidence>
<keyword evidence="1" id="KW-1133">Transmembrane helix</keyword>
<organism evidence="2 3">
    <name type="scientific">Vibrio agarivorans</name>
    <dbReference type="NCBI Taxonomy" id="153622"/>
    <lineage>
        <taxon>Bacteria</taxon>
        <taxon>Pseudomonadati</taxon>
        <taxon>Pseudomonadota</taxon>
        <taxon>Gammaproteobacteria</taxon>
        <taxon>Vibrionales</taxon>
        <taxon>Vibrionaceae</taxon>
        <taxon>Vibrio</taxon>
    </lineage>
</organism>
<evidence type="ECO:0000313" key="3">
    <source>
        <dbReference type="Proteomes" id="UP001169719"/>
    </source>
</evidence>
<reference evidence="2" key="1">
    <citation type="submission" date="2024-05" db="EMBL/GenBank/DDBJ databases">
        <title>Genome Sequences of Four Agar- Degrading Marine Bacteria.</title>
        <authorList>
            <person name="Phillips E.K."/>
            <person name="Shaffer J.C."/>
            <person name="Henson M.W."/>
            <person name="Temperton B."/>
            <person name="Thrash C.J."/>
            <person name="Martin M.O."/>
        </authorList>
    </citation>
    <scope>NUCLEOTIDE SEQUENCE</scope>
    <source>
        <strain evidence="2">EKP203</strain>
    </source>
</reference>
<protein>
    <submittedName>
        <fullName evidence="2">Uncharacterized protein</fullName>
    </submittedName>
</protein>
<accession>A0ABT7Y734</accession>
<keyword evidence="1" id="KW-0812">Transmembrane</keyword>
<dbReference type="RefSeq" id="WP_289964024.1">
    <property type="nucleotide sequence ID" value="NZ_JAUEOZ010000003.1"/>
</dbReference>
<gene>
    <name evidence="2" type="ORF">QWJ08_21155</name>
</gene>
<name>A0ABT7Y734_9VIBR</name>
<comment type="caution">
    <text evidence="2">The sequence shown here is derived from an EMBL/GenBank/DDBJ whole genome shotgun (WGS) entry which is preliminary data.</text>
</comment>
<feature type="transmembrane region" description="Helical" evidence="1">
    <location>
        <begin position="34"/>
        <end position="53"/>
    </location>
</feature>
<proteinExistence type="predicted"/>
<dbReference type="EMBL" id="JAUEOZ010000003">
    <property type="protein sequence ID" value="MDN2483865.1"/>
    <property type="molecule type" value="Genomic_DNA"/>
</dbReference>
<dbReference type="Proteomes" id="UP001169719">
    <property type="component" value="Unassembled WGS sequence"/>
</dbReference>
<evidence type="ECO:0000313" key="2">
    <source>
        <dbReference type="EMBL" id="MDN2483865.1"/>
    </source>
</evidence>
<keyword evidence="1" id="KW-0472">Membrane</keyword>
<keyword evidence="3" id="KW-1185">Reference proteome</keyword>